<comment type="caution">
    <text evidence="1">The sequence shown here is derived from an EMBL/GenBank/DDBJ whole genome shotgun (WGS) entry which is preliminary data.</text>
</comment>
<reference evidence="1" key="2">
    <citation type="submission" date="2020-09" db="EMBL/GenBank/DDBJ databases">
        <authorList>
            <person name="Sun Q."/>
            <person name="Zhou Y."/>
        </authorList>
    </citation>
    <scope>NUCLEOTIDE SEQUENCE</scope>
    <source>
        <strain evidence="1">CGMCC 1.15290</strain>
    </source>
</reference>
<dbReference type="AlphaFoldDB" id="A0A917J4Q8"/>
<dbReference type="RefSeq" id="WP_188956223.1">
    <property type="nucleotide sequence ID" value="NZ_BMIB01000004.1"/>
</dbReference>
<dbReference type="Proteomes" id="UP000627292">
    <property type="component" value="Unassembled WGS sequence"/>
</dbReference>
<protein>
    <submittedName>
        <fullName evidence="1">Uncharacterized protein</fullName>
    </submittedName>
</protein>
<keyword evidence="2" id="KW-1185">Reference proteome</keyword>
<sequence length="67" mass="7701">MQIGELNVIEAIIELEVRVRTLERSLGFITEHNPDVKAPSREQLKQISVIAREEVAQRYPSLGLTWE</sequence>
<evidence type="ECO:0000313" key="1">
    <source>
        <dbReference type="EMBL" id="GGH77144.1"/>
    </source>
</evidence>
<name>A0A917J4Q8_9BACT</name>
<dbReference type="EMBL" id="BMIB01000004">
    <property type="protein sequence ID" value="GGH77144.1"/>
    <property type="molecule type" value="Genomic_DNA"/>
</dbReference>
<evidence type="ECO:0000313" key="2">
    <source>
        <dbReference type="Proteomes" id="UP000627292"/>
    </source>
</evidence>
<reference evidence="1" key="1">
    <citation type="journal article" date="2014" name="Int. J. Syst. Evol. Microbiol.">
        <title>Complete genome sequence of Corynebacterium casei LMG S-19264T (=DSM 44701T), isolated from a smear-ripened cheese.</title>
        <authorList>
            <consortium name="US DOE Joint Genome Institute (JGI-PGF)"/>
            <person name="Walter F."/>
            <person name="Albersmeier A."/>
            <person name="Kalinowski J."/>
            <person name="Ruckert C."/>
        </authorList>
    </citation>
    <scope>NUCLEOTIDE SEQUENCE</scope>
    <source>
        <strain evidence="1">CGMCC 1.15290</strain>
    </source>
</reference>
<organism evidence="1 2">
    <name type="scientific">Filimonas zeae</name>
    <dbReference type="NCBI Taxonomy" id="1737353"/>
    <lineage>
        <taxon>Bacteria</taxon>
        <taxon>Pseudomonadati</taxon>
        <taxon>Bacteroidota</taxon>
        <taxon>Chitinophagia</taxon>
        <taxon>Chitinophagales</taxon>
        <taxon>Chitinophagaceae</taxon>
        <taxon>Filimonas</taxon>
    </lineage>
</organism>
<proteinExistence type="predicted"/>
<accession>A0A917J4Q8</accession>
<gene>
    <name evidence="1" type="ORF">GCM10011379_43050</name>
</gene>